<dbReference type="EMBL" id="HE663493">
    <property type="protein sequence ID" value="CCG06994.1"/>
    <property type="molecule type" value="Genomic_DNA"/>
</dbReference>
<sequence>MVVHRESVPCLRRGKEIWSVIDADCMIKDASLVHQDVMKAVATHQGES</sequence>
<protein>
    <submittedName>
        <fullName evidence="1">Uncharacterized protein</fullName>
    </submittedName>
</protein>
<reference evidence="1 2" key="1">
    <citation type="submission" date="2012-02" db="EMBL/GenBank/DDBJ databases">
        <title>Shotgun genome sequence of Phaeospirillum photometricum DSM 122.</title>
        <authorList>
            <person name="Duquesne K."/>
            <person name="Sturgis J."/>
        </authorList>
    </citation>
    <scope>NUCLEOTIDE SEQUENCE [LARGE SCALE GENOMIC DNA]</scope>
    <source>
        <strain evidence="2">DSM122</strain>
    </source>
</reference>
<name>H6SNB8_PARPM</name>
<dbReference type="KEGG" id="rpm:RSPPHO_00368"/>
<evidence type="ECO:0000313" key="2">
    <source>
        <dbReference type="Proteomes" id="UP000033220"/>
    </source>
</evidence>
<gene>
    <name evidence="1" type="ORF">RSPPHO_00368</name>
</gene>
<organism evidence="1 2">
    <name type="scientific">Pararhodospirillum photometricum DSM 122</name>
    <dbReference type="NCBI Taxonomy" id="1150469"/>
    <lineage>
        <taxon>Bacteria</taxon>
        <taxon>Pseudomonadati</taxon>
        <taxon>Pseudomonadota</taxon>
        <taxon>Alphaproteobacteria</taxon>
        <taxon>Rhodospirillales</taxon>
        <taxon>Rhodospirillaceae</taxon>
        <taxon>Pararhodospirillum</taxon>
    </lineage>
</organism>
<dbReference type="Proteomes" id="UP000033220">
    <property type="component" value="Chromosome DSM 122"/>
</dbReference>
<evidence type="ECO:0000313" key="1">
    <source>
        <dbReference type="EMBL" id="CCG06994.1"/>
    </source>
</evidence>
<proteinExistence type="predicted"/>
<dbReference type="HOGENOM" id="CLU_3157211_0_0_5"/>
<keyword evidence="2" id="KW-1185">Reference proteome</keyword>
<dbReference type="AlphaFoldDB" id="H6SNB8"/>
<accession>H6SNB8</accession>